<reference evidence="4" key="1">
    <citation type="submission" date="2022-09" db="EMBL/GenBank/DDBJ databases">
        <title>Haloadaptaus new haloarchaeum isolated from saline soil.</title>
        <authorList>
            <person name="Duran-Viseras A."/>
            <person name="Sanchez-Porro C."/>
            <person name="Ventosa A."/>
        </authorList>
    </citation>
    <scope>NUCLEOTIDE SEQUENCE</scope>
    <source>
        <strain evidence="4">F3-133</strain>
    </source>
</reference>
<evidence type="ECO:0000256" key="1">
    <source>
        <dbReference type="ARBA" id="ARBA00023229"/>
    </source>
</evidence>
<dbReference type="Gene3D" id="3.40.47.10">
    <property type="match status" value="1"/>
</dbReference>
<dbReference type="PIRSF" id="PIRSF000429">
    <property type="entry name" value="Ac-CoA_Ac_transf"/>
    <property type="match status" value="1"/>
</dbReference>
<dbReference type="CDD" id="cd00829">
    <property type="entry name" value="SCP-x_thiolase"/>
    <property type="match status" value="1"/>
</dbReference>
<protein>
    <submittedName>
        <fullName evidence="4">Thiolase domain-containing protein</fullName>
    </submittedName>
</protein>
<feature type="domain" description="Thiolase N-terminal" evidence="2">
    <location>
        <begin position="5"/>
        <end position="226"/>
    </location>
</feature>
<evidence type="ECO:0000259" key="2">
    <source>
        <dbReference type="Pfam" id="PF00108"/>
    </source>
</evidence>
<evidence type="ECO:0000313" key="4">
    <source>
        <dbReference type="EMBL" id="MCX2818672.1"/>
    </source>
</evidence>
<dbReference type="RefSeq" id="WP_266086514.1">
    <property type="nucleotide sequence ID" value="NZ_RKLV01000004.1"/>
</dbReference>
<dbReference type="PANTHER" id="PTHR42870:SF6">
    <property type="entry name" value="ACETYL-COA C-ACYLTRANSFERASE"/>
    <property type="match status" value="1"/>
</dbReference>
<feature type="domain" description="Thiolase C-terminal" evidence="3">
    <location>
        <begin position="244"/>
        <end position="386"/>
    </location>
</feature>
<dbReference type="Pfam" id="PF00108">
    <property type="entry name" value="Thiolase_N"/>
    <property type="match status" value="1"/>
</dbReference>
<dbReference type="InterPro" id="IPR055140">
    <property type="entry name" value="Thiolase_C_2"/>
</dbReference>
<dbReference type="GO" id="GO:0008299">
    <property type="term" value="P:isoprenoid biosynthetic process"/>
    <property type="evidence" value="ECO:0007669"/>
    <property type="project" value="UniProtKB-KW"/>
</dbReference>
<dbReference type="NCBIfam" id="NF004720">
    <property type="entry name" value="PRK06064.1"/>
    <property type="match status" value="1"/>
</dbReference>
<dbReference type="AlphaFoldDB" id="A0A9Q4C401"/>
<dbReference type="Proteomes" id="UP001149411">
    <property type="component" value="Unassembled WGS sequence"/>
</dbReference>
<keyword evidence="5" id="KW-1185">Reference proteome</keyword>
<gene>
    <name evidence="4" type="ORF">EGH25_04820</name>
</gene>
<name>A0A9Q4C401_9EURY</name>
<evidence type="ECO:0000259" key="3">
    <source>
        <dbReference type="Pfam" id="PF22691"/>
    </source>
</evidence>
<organism evidence="4 5">
    <name type="scientific">Halorutilus salinus</name>
    <dbReference type="NCBI Taxonomy" id="2487751"/>
    <lineage>
        <taxon>Archaea</taxon>
        <taxon>Methanobacteriati</taxon>
        <taxon>Methanobacteriota</taxon>
        <taxon>Stenosarchaea group</taxon>
        <taxon>Halobacteria</taxon>
        <taxon>Halorutilales</taxon>
        <taxon>Halorutilaceae</taxon>
        <taxon>Halorutilus</taxon>
    </lineage>
</organism>
<evidence type="ECO:0000313" key="5">
    <source>
        <dbReference type="Proteomes" id="UP001149411"/>
    </source>
</evidence>
<proteinExistence type="predicted"/>
<accession>A0A9Q4C401</accession>
<dbReference type="PANTHER" id="PTHR42870">
    <property type="entry name" value="ACETYL-COA C-ACETYLTRANSFERASE"/>
    <property type="match status" value="1"/>
</dbReference>
<dbReference type="InterPro" id="IPR020616">
    <property type="entry name" value="Thiolase_N"/>
</dbReference>
<dbReference type="Pfam" id="PF22691">
    <property type="entry name" value="Thiolase_C_1"/>
    <property type="match status" value="1"/>
</dbReference>
<sequence length="391" mass="40324">MQRNVAVVGVGQTAFGEHWERSFRDLFVTAGVRALEDAGVGGDEIDAMYGGNMSAGQFIRQEHVAALIADYAGLATEGVPATRVEAADASGGLAFRQAVLDVASGASDVVVASGVEKMTDLGSDETNDALAGSADREWEVFGGGNVAALYALMARAHMNRYGTTRRELSQVAVKNHRHASGNEYAQYTNEVSAEVVESTPYVAEPLRAFDCSPASDGAAAVVVVPAEDATAYVDDPVYVEATEQASDSLTVHDRRDITALDATSEAAERAYAEANFSPGDIDFAEVHDSYTIGEVLAVEDLGFAEKGEGGGFIDEGRASVGGETPVNPSGGLKACGHPLGATGVRQVVDATRQLRGDAGTQVEDGSVAVTQNVGGTGGTAVVNVLSDGGSV</sequence>
<dbReference type="SUPFAM" id="SSF53901">
    <property type="entry name" value="Thiolase-like"/>
    <property type="match status" value="2"/>
</dbReference>
<dbReference type="InterPro" id="IPR002155">
    <property type="entry name" value="Thiolase"/>
</dbReference>
<dbReference type="InterPro" id="IPR016039">
    <property type="entry name" value="Thiolase-like"/>
</dbReference>
<dbReference type="EMBL" id="RKLV01000004">
    <property type="protein sequence ID" value="MCX2818672.1"/>
    <property type="molecule type" value="Genomic_DNA"/>
</dbReference>
<dbReference type="GO" id="GO:0016747">
    <property type="term" value="F:acyltransferase activity, transferring groups other than amino-acyl groups"/>
    <property type="evidence" value="ECO:0007669"/>
    <property type="project" value="InterPro"/>
</dbReference>
<keyword evidence="1" id="KW-0414">Isoprene biosynthesis</keyword>
<comment type="caution">
    <text evidence="4">The sequence shown here is derived from an EMBL/GenBank/DDBJ whole genome shotgun (WGS) entry which is preliminary data.</text>
</comment>